<accession>A0ABV6HKJ4</accession>
<evidence type="ECO:0000259" key="1">
    <source>
        <dbReference type="Pfam" id="PF00668"/>
    </source>
</evidence>
<dbReference type="PANTHER" id="PTHR28037:SF1">
    <property type="entry name" value="ALCOHOL O-ACETYLTRANSFERASE 1-RELATED"/>
    <property type="match status" value="1"/>
</dbReference>
<dbReference type="InterPro" id="IPR001242">
    <property type="entry name" value="Condensation_dom"/>
</dbReference>
<dbReference type="InterPro" id="IPR023213">
    <property type="entry name" value="CAT-like_dom_sf"/>
</dbReference>
<evidence type="ECO:0000313" key="2">
    <source>
        <dbReference type="EMBL" id="MFC0319411.1"/>
    </source>
</evidence>
<dbReference type="PANTHER" id="PTHR28037">
    <property type="entry name" value="ALCOHOL O-ACETYLTRANSFERASE 1-RELATED"/>
    <property type="match status" value="1"/>
</dbReference>
<dbReference type="Proteomes" id="UP001589774">
    <property type="component" value="Unassembled WGS sequence"/>
</dbReference>
<comment type="caution">
    <text evidence="2">The sequence shown here is derived from an EMBL/GenBank/DDBJ whole genome shotgun (WGS) entry which is preliminary data.</text>
</comment>
<dbReference type="EMBL" id="JBHLWO010000002">
    <property type="protein sequence ID" value="MFC0319411.1"/>
    <property type="molecule type" value="Genomic_DNA"/>
</dbReference>
<sequence length="432" mass="48890">MITQRRLSVGERIMYVAETEAINCIFPFSLNGLFNQDQIQAALNKLQQKHPLLRAVIKQVNGYPSFILPENAPVIPITIYDRFNETQWLNLIKKSWQDYFNVSQGPLAKLIWIRGNPTSDFILICPHCIADGVSITAVLREFLLLLDDVSKDIGESQALVGNDLVSHKLSTIRRVQLNLKALIGKCAAHLFLPKQLDKSKTIDLNNTYMVRHRFSSVDTRKLLTCCKKNQVSLYTLMSAVFFDVGAHAFPKPKGKLICPVDIRKYITSLKEDQLFAFAPIVDLKSSKNTSVWEHAKDLKQQLQVGLTKINANEVAYINAHFQSIVLKLLNHLRVNEGSHDFTFSNMGNLAIPSHFDKFTVEQIYSPTVAFPWKNPNTMVMSTYNNVLDITFTSNDAVLPQKDANQFLERAIQKLSSLIEEETIPTPINTVNS</sequence>
<protein>
    <submittedName>
        <fullName evidence="2">Condensation domain-containing protein</fullName>
    </submittedName>
</protein>
<gene>
    <name evidence="2" type="ORF">ACFFI0_13915</name>
</gene>
<dbReference type="SUPFAM" id="SSF52777">
    <property type="entry name" value="CoA-dependent acyltransferases"/>
    <property type="match status" value="2"/>
</dbReference>
<organism evidence="2 3">
    <name type="scientific">Olivibacter oleidegradans</name>
    <dbReference type="NCBI Taxonomy" id="760123"/>
    <lineage>
        <taxon>Bacteria</taxon>
        <taxon>Pseudomonadati</taxon>
        <taxon>Bacteroidota</taxon>
        <taxon>Sphingobacteriia</taxon>
        <taxon>Sphingobacteriales</taxon>
        <taxon>Sphingobacteriaceae</taxon>
        <taxon>Olivibacter</taxon>
    </lineage>
</organism>
<reference evidence="2 3" key="1">
    <citation type="submission" date="2024-09" db="EMBL/GenBank/DDBJ databases">
        <authorList>
            <person name="Sun Q."/>
            <person name="Mori K."/>
        </authorList>
    </citation>
    <scope>NUCLEOTIDE SEQUENCE [LARGE SCALE GENOMIC DNA]</scope>
    <source>
        <strain evidence="2 3">CCM 7765</strain>
    </source>
</reference>
<proteinExistence type="predicted"/>
<dbReference type="Gene3D" id="3.30.559.10">
    <property type="entry name" value="Chloramphenicol acetyltransferase-like domain"/>
    <property type="match status" value="1"/>
</dbReference>
<name>A0ABV6HKJ4_9SPHI</name>
<dbReference type="RefSeq" id="WP_130855965.1">
    <property type="nucleotide sequence ID" value="NZ_JBHLWO010000002.1"/>
</dbReference>
<evidence type="ECO:0000313" key="3">
    <source>
        <dbReference type="Proteomes" id="UP001589774"/>
    </source>
</evidence>
<feature type="domain" description="Condensation" evidence="1">
    <location>
        <begin position="18"/>
        <end position="144"/>
    </location>
</feature>
<dbReference type="InterPro" id="IPR052058">
    <property type="entry name" value="Alcohol_O-acetyltransferase"/>
</dbReference>
<dbReference type="Pfam" id="PF00668">
    <property type="entry name" value="Condensation"/>
    <property type="match status" value="1"/>
</dbReference>
<dbReference type="Gene3D" id="3.30.559.30">
    <property type="entry name" value="Nonribosomal peptide synthetase, condensation domain"/>
    <property type="match status" value="1"/>
</dbReference>
<keyword evidence="3" id="KW-1185">Reference proteome</keyword>